<keyword evidence="2" id="KW-1185">Reference proteome</keyword>
<evidence type="ECO:0000313" key="1">
    <source>
        <dbReference type="EMBL" id="MEA5390810.1"/>
    </source>
</evidence>
<dbReference type="InterPro" id="IPR029052">
    <property type="entry name" value="Metallo-depent_PP-like"/>
</dbReference>
<dbReference type="RefSeq" id="WP_323304872.1">
    <property type="nucleotide sequence ID" value="NZ_JAYGHX010000002.1"/>
</dbReference>
<proteinExistence type="predicted"/>
<dbReference type="Proteomes" id="UP001304461">
    <property type="component" value="Unassembled WGS sequence"/>
</dbReference>
<comment type="caution">
    <text evidence="1">The sequence shown here is derived from an EMBL/GenBank/DDBJ whole genome shotgun (WGS) entry which is preliminary data.</text>
</comment>
<reference evidence="1 2" key="1">
    <citation type="submission" date="2023-12" db="EMBL/GenBank/DDBJ databases">
        <title>Baltic Sea Cyanobacteria.</title>
        <authorList>
            <person name="Delbaje E."/>
            <person name="Fewer D.P."/>
            <person name="Shishido T.K."/>
        </authorList>
    </citation>
    <scope>NUCLEOTIDE SEQUENCE [LARGE SCALE GENOMIC DNA]</scope>
    <source>
        <strain evidence="1 2">UHCC 0139</strain>
    </source>
</reference>
<accession>A0ABU5RSQ4</accession>
<dbReference type="SUPFAM" id="SSF56300">
    <property type="entry name" value="Metallo-dependent phosphatases"/>
    <property type="match status" value="1"/>
</dbReference>
<dbReference type="Gene3D" id="3.60.21.10">
    <property type="match status" value="1"/>
</dbReference>
<gene>
    <name evidence="1" type="ORF">VB738_05980</name>
</gene>
<sequence length="235" mass="26364">MARWALLSGLRGDLDVYEAVLADLRRHRVETLFLLGDLIGLERDCRALLERLQHPRRGELRPHCIYGWWEEQVLAERGYRGERRAEALRRESGEDAVQALLRAVDPGFMDWLAALRFGFVELDCALLHGSSADVGDSLGSATDPLALLDRLTRMDVNRLFTARSGEQFSVALCGGGITARVRDLEGERQLRQSVPSRQVIGVGRGLHYTLYDPGTDHLVFRTAPGPARPHRRGFP</sequence>
<dbReference type="EMBL" id="JAYGHX010000002">
    <property type="protein sequence ID" value="MEA5390810.1"/>
    <property type="molecule type" value="Genomic_DNA"/>
</dbReference>
<organism evidence="1 2">
    <name type="scientific">Cyanobium gracile UHCC 0139</name>
    <dbReference type="NCBI Taxonomy" id="3110308"/>
    <lineage>
        <taxon>Bacteria</taxon>
        <taxon>Bacillati</taxon>
        <taxon>Cyanobacteriota</taxon>
        <taxon>Cyanophyceae</taxon>
        <taxon>Synechococcales</taxon>
        <taxon>Prochlorococcaceae</taxon>
        <taxon>Cyanobium</taxon>
    </lineage>
</organism>
<protein>
    <submittedName>
        <fullName evidence="1">Phosphoesterase</fullName>
    </submittedName>
</protein>
<evidence type="ECO:0000313" key="2">
    <source>
        <dbReference type="Proteomes" id="UP001304461"/>
    </source>
</evidence>
<name>A0ABU5RSQ4_9CYAN</name>